<accession>A0A845LK20</accession>
<gene>
    <name evidence="1" type="ORF">GTO89_09165</name>
</gene>
<dbReference type="OrthoDB" id="9808591at2"/>
<dbReference type="InterPro" id="IPR023885">
    <property type="entry name" value="4Fe4S-binding_SPASM_dom"/>
</dbReference>
<dbReference type="AlphaFoldDB" id="A0A845LK20"/>
<dbReference type="NCBIfam" id="TIGR04119">
    <property type="entry name" value="CXXX_matur"/>
    <property type="match status" value="1"/>
</dbReference>
<comment type="caution">
    <text evidence="1">The sequence shown here is derived from an EMBL/GenBank/DDBJ whole genome shotgun (WGS) entry which is preliminary data.</text>
</comment>
<proteinExistence type="predicted"/>
<dbReference type="CDD" id="cd21109">
    <property type="entry name" value="SPASM"/>
    <property type="match status" value="1"/>
</dbReference>
<protein>
    <submittedName>
        <fullName evidence="1">CXXX repeat peptide maturase</fullName>
    </submittedName>
</protein>
<dbReference type="Proteomes" id="UP000471031">
    <property type="component" value="Unassembled WGS sequence"/>
</dbReference>
<keyword evidence="2" id="KW-1185">Reference proteome</keyword>
<dbReference type="EMBL" id="WXEX01000006">
    <property type="protein sequence ID" value="MZP43206.1"/>
    <property type="molecule type" value="Genomic_DNA"/>
</dbReference>
<sequence>MALTHLMIMTENVVAPMCYYRAEKNQPFTGFIAKERLTEAIAFAAAQNLSVNYLLGDHHLPDDLLDLMAQSGGAFISPVSVSQVRPATVVIRLSEDNLVNLNESVDNVILLVPKTALAQLANGITLLSHLTKRINVILEDIPQFTGNEFWTYTEQLEQVIELLIAAYSRHHIFEVSVLSDRLMLGDMNNCNAGIDHVTVAPDGALYLCPAFFYHDPAHSIGHLRDGLQQKNSHLLRLDHAPICRACDAFHCKRCHFLSVTTTGEIHIPSRQQCLLSHIERDASRRLLHRLHTMGLFAKLPAIPGVDYLDPISKTLRLLYQ</sequence>
<dbReference type="InterPro" id="IPR026401">
    <property type="entry name" value="CXXX_matur"/>
</dbReference>
<dbReference type="Gene3D" id="3.20.20.70">
    <property type="entry name" value="Aldolase class I"/>
    <property type="match status" value="1"/>
</dbReference>
<name>A0A845LK20_HELGE</name>
<reference evidence="1 2" key="1">
    <citation type="submission" date="2020-01" db="EMBL/GenBank/DDBJ databases">
        <title>Whole genome sequence of Heliobacterium gestii DSM 11169.</title>
        <authorList>
            <person name="Kyndt J.A."/>
            <person name="Meyer T.E."/>
        </authorList>
    </citation>
    <scope>NUCLEOTIDE SEQUENCE [LARGE SCALE GENOMIC DNA]</scope>
    <source>
        <strain evidence="1 2">DSM 11169</strain>
    </source>
</reference>
<dbReference type="InterPro" id="IPR013785">
    <property type="entry name" value="Aldolase_TIM"/>
</dbReference>
<dbReference type="NCBIfam" id="TIGR04085">
    <property type="entry name" value="rSAM_more_4Fe4S"/>
    <property type="match status" value="1"/>
</dbReference>
<evidence type="ECO:0000313" key="1">
    <source>
        <dbReference type="EMBL" id="MZP43206.1"/>
    </source>
</evidence>
<dbReference type="RefSeq" id="WP_161261766.1">
    <property type="nucleotide sequence ID" value="NZ_JAFBDC010000005.1"/>
</dbReference>
<evidence type="ECO:0000313" key="2">
    <source>
        <dbReference type="Proteomes" id="UP000471031"/>
    </source>
</evidence>
<organism evidence="1 2">
    <name type="scientific">Heliomicrobium gestii</name>
    <name type="common">Heliobacterium gestii</name>
    <dbReference type="NCBI Taxonomy" id="2699"/>
    <lineage>
        <taxon>Bacteria</taxon>
        <taxon>Bacillati</taxon>
        <taxon>Bacillota</taxon>
        <taxon>Clostridia</taxon>
        <taxon>Eubacteriales</taxon>
        <taxon>Heliobacteriaceae</taxon>
        <taxon>Heliomicrobium</taxon>
    </lineage>
</organism>